<dbReference type="InterPro" id="IPR011701">
    <property type="entry name" value="MFS"/>
</dbReference>
<dbReference type="SUPFAM" id="SSF103473">
    <property type="entry name" value="MFS general substrate transporter"/>
    <property type="match status" value="1"/>
</dbReference>
<dbReference type="InterPro" id="IPR020846">
    <property type="entry name" value="MFS_dom"/>
</dbReference>
<evidence type="ECO:0000259" key="11">
    <source>
        <dbReference type="PROSITE" id="PS50850"/>
    </source>
</evidence>
<comment type="subcellular location">
    <subcellularLocation>
        <location evidence="1">Cell membrane</location>
        <topology evidence="1">Multi-pass membrane protein</topology>
    </subcellularLocation>
</comment>
<dbReference type="GO" id="GO:0022857">
    <property type="term" value="F:transmembrane transporter activity"/>
    <property type="evidence" value="ECO:0007669"/>
    <property type="project" value="InterPro"/>
</dbReference>
<feature type="transmembrane region" description="Helical" evidence="10">
    <location>
        <begin position="154"/>
        <end position="180"/>
    </location>
</feature>
<dbReference type="Proteomes" id="UP000622797">
    <property type="component" value="Unassembled WGS sequence"/>
</dbReference>
<keyword evidence="3" id="KW-1003">Cell membrane</keyword>
<reference evidence="12" key="1">
    <citation type="journal article" date="2020" name="BMC Genomics">
        <title>Correction to: Identification and distribution of gene clusters required for synthesis of sphingolipid metabolism inhibitors in diverse species of the filamentous fungus Fusarium.</title>
        <authorList>
            <person name="Kim H.S."/>
            <person name="Lohmar J.M."/>
            <person name="Busman M."/>
            <person name="Brown D.W."/>
            <person name="Naumann T.A."/>
            <person name="Divon H.H."/>
            <person name="Lysoe E."/>
            <person name="Uhlig S."/>
            <person name="Proctor R.H."/>
        </authorList>
    </citation>
    <scope>NUCLEOTIDE SEQUENCE</scope>
    <source>
        <strain evidence="12">NRRL 20472</strain>
    </source>
</reference>
<dbReference type="EMBL" id="JABEXW010000439">
    <property type="protein sequence ID" value="KAF4963956.1"/>
    <property type="molecule type" value="Genomic_DNA"/>
</dbReference>
<evidence type="ECO:0000256" key="5">
    <source>
        <dbReference type="ARBA" id="ARBA00022989"/>
    </source>
</evidence>
<gene>
    <name evidence="12" type="ORF">FSARC_8091</name>
</gene>
<evidence type="ECO:0000256" key="10">
    <source>
        <dbReference type="SAM" id="Phobius"/>
    </source>
</evidence>
<dbReference type="Gene3D" id="1.20.1250.20">
    <property type="entry name" value="MFS general substrate transporter like domains"/>
    <property type="match status" value="1"/>
</dbReference>
<feature type="transmembrane region" description="Helical" evidence="10">
    <location>
        <begin position="210"/>
        <end position="233"/>
    </location>
</feature>
<sequence>MAATTQPPPPASSVSSTTANGTDLESQQPKTKASHFSLILDQAGITDAVLNYNYVGNGTTESPYLVEFLPNDPRNALNFSQSKKWFITILQAIATLAVAFASTAYSGGLTSILMEFHVSTEVVILGISMFVLGFAIGPLFWAPLSELYGRQIPFFISYMSLTAFNAGAAGAPTMAALIVLRFFAGSFGSSPLTNAGGIIADMFEARERGLATAFFAMAPFLGPTIGPIAGGFLGEHEGWRWVEGMMAIFTGIVWIVNSLVIPETYAPYLLRRRAAALSKKTGKVYISKIDVGRPHTTVATQFKVALLRPWILLFKEPIVLLTSIYMAIIYGTLYLCFAAFPIVFQQGRGWSPGTGGLAFIGIAVGMVFAVAGTILDQKRYMRAAEAAGGHAPPEARLPPTLVGSILIPAGLFWFAWTNGNDIHWVVCIIGSTIFSTGLVLVFLSLMNYLVDSYVIFAASVLAANSVLRSLFGAAFPLFTTYMYDDLGIHWASSIPAFLAVACVPFPFLFYKYGETIRMKCEFAAEAANVLQRMRTKHEEITEDQAVVEAQEAEKERRASNALRRSLTKTHTNTSARGAAS</sequence>
<keyword evidence="2" id="KW-0813">Transport</keyword>
<dbReference type="OrthoDB" id="446368at2759"/>
<dbReference type="PANTHER" id="PTHR23502">
    <property type="entry name" value="MAJOR FACILITATOR SUPERFAMILY"/>
    <property type="match status" value="1"/>
</dbReference>
<feature type="transmembrane region" description="Helical" evidence="10">
    <location>
        <begin position="453"/>
        <end position="478"/>
    </location>
</feature>
<keyword evidence="5 10" id="KW-1133">Transmembrane helix</keyword>
<dbReference type="Pfam" id="PF07690">
    <property type="entry name" value="MFS_1"/>
    <property type="match status" value="1"/>
</dbReference>
<evidence type="ECO:0000256" key="6">
    <source>
        <dbReference type="ARBA" id="ARBA00023136"/>
    </source>
</evidence>
<evidence type="ECO:0000256" key="8">
    <source>
        <dbReference type="ARBA" id="ARBA00038459"/>
    </source>
</evidence>
<evidence type="ECO:0000256" key="2">
    <source>
        <dbReference type="ARBA" id="ARBA00022448"/>
    </source>
</evidence>
<keyword evidence="6 10" id="KW-0472">Membrane</keyword>
<feature type="transmembrane region" description="Helical" evidence="10">
    <location>
        <begin position="422"/>
        <end position="446"/>
    </location>
</feature>
<feature type="transmembrane region" description="Helical" evidence="10">
    <location>
        <begin position="490"/>
        <end position="510"/>
    </location>
</feature>
<dbReference type="InterPro" id="IPR036259">
    <property type="entry name" value="MFS_trans_sf"/>
</dbReference>
<feature type="compositionally biased region" description="Polar residues" evidence="9">
    <location>
        <begin position="568"/>
        <end position="580"/>
    </location>
</feature>
<keyword evidence="13" id="KW-1185">Reference proteome</keyword>
<dbReference type="CDD" id="cd17323">
    <property type="entry name" value="MFS_Tpo1_MDR_like"/>
    <property type="match status" value="1"/>
</dbReference>
<feature type="transmembrane region" description="Helical" evidence="10">
    <location>
        <begin position="356"/>
        <end position="375"/>
    </location>
</feature>
<feature type="region of interest" description="Disordered" evidence="9">
    <location>
        <begin position="1"/>
        <end position="30"/>
    </location>
</feature>
<dbReference type="PANTHER" id="PTHR23502:SF186">
    <property type="entry name" value="MAJOR FACILITATOR SUPERFAMILY (MFS) PROFILE DOMAIN-CONTAINING PROTEIN"/>
    <property type="match status" value="1"/>
</dbReference>
<reference evidence="12" key="2">
    <citation type="submission" date="2020-05" db="EMBL/GenBank/DDBJ databases">
        <authorList>
            <person name="Kim H.-S."/>
            <person name="Proctor R.H."/>
            <person name="Brown D.W."/>
        </authorList>
    </citation>
    <scope>NUCLEOTIDE SEQUENCE</scope>
    <source>
        <strain evidence="12">NRRL 20472</strain>
    </source>
</reference>
<feature type="transmembrane region" description="Helical" evidence="10">
    <location>
        <begin position="245"/>
        <end position="270"/>
    </location>
</feature>
<name>A0A8H4TTW6_9HYPO</name>
<feature type="compositionally biased region" description="Polar residues" evidence="9">
    <location>
        <begin position="20"/>
        <end position="30"/>
    </location>
</feature>
<evidence type="ECO:0000313" key="13">
    <source>
        <dbReference type="Proteomes" id="UP000622797"/>
    </source>
</evidence>
<comment type="similarity">
    <text evidence="8">Belongs to the major facilitator superfamily. DHA1 family. Polyamines/proton antiporter (TC 2.A.1.2.16) subfamily.</text>
</comment>
<comment type="caution">
    <text evidence="12">The sequence shown here is derived from an EMBL/GenBank/DDBJ whole genome shotgun (WGS) entry which is preliminary data.</text>
</comment>
<proteinExistence type="inferred from homology"/>
<dbReference type="FunFam" id="1.20.1250.20:FF:000266">
    <property type="entry name" value="MFS multidrug transporter, putative"/>
    <property type="match status" value="1"/>
</dbReference>
<protein>
    <recommendedName>
        <fullName evidence="11">Major facilitator superfamily (MFS) profile domain-containing protein</fullName>
    </recommendedName>
</protein>
<dbReference type="AlphaFoldDB" id="A0A8H4TTW6"/>
<evidence type="ECO:0000256" key="7">
    <source>
        <dbReference type="ARBA" id="ARBA00023180"/>
    </source>
</evidence>
<feature type="transmembrane region" description="Helical" evidence="10">
    <location>
        <begin position="318"/>
        <end position="344"/>
    </location>
</feature>
<accession>A0A8H4TTW6</accession>
<feature type="transmembrane region" description="Helical" evidence="10">
    <location>
        <begin position="122"/>
        <end position="142"/>
    </location>
</feature>
<keyword evidence="7" id="KW-0325">Glycoprotein</keyword>
<feature type="transmembrane region" description="Helical" evidence="10">
    <location>
        <begin position="85"/>
        <end position="110"/>
    </location>
</feature>
<feature type="compositionally biased region" description="Pro residues" evidence="9">
    <location>
        <begin position="1"/>
        <end position="11"/>
    </location>
</feature>
<feature type="transmembrane region" description="Helical" evidence="10">
    <location>
        <begin position="396"/>
        <end position="416"/>
    </location>
</feature>
<feature type="region of interest" description="Disordered" evidence="9">
    <location>
        <begin position="547"/>
        <end position="580"/>
    </location>
</feature>
<keyword evidence="4 10" id="KW-0812">Transmembrane</keyword>
<organism evidence="12 13">
    <name type="scientific">Fusarium sarcochroum</name>
    <dbReference type="NCBI Taxonomy" id="1208366"/>
    <lineage>
        <taxon>Eukaryota</taxon>
        <taxon>Fungi</taxon>
        <taxon>Dikarya</taxon>
        <taxon>Ascomycota</taxon>
        <taxon>Pezizomycotina</taxon>
        <taxon>Sordariomycetes</taxon>
        <taxon>Hypocreomycetidae</taxon>
        <taxon>Hypocreales</taxon>
        <taxon>Nectriaceae</taxon>
        <taxon>Fusarium</taxon>
        <taxon>Fusarium lateritium species complex</taxon>
    </lineage>
</organism>
<dbReference type="GO" id="GO:0005886">
    <property type="term" value="C:plasma membrane"/>
    <property type="evidence" value="ECO:0007669"/>
    <property type="project" value="UniProtKB-SubCell"/>
</dbReference>
<evidence type="ECO:0000313" key="12">
    <source>
        <dbReference type="EMBL" id="KAF4963956.1"/>
    </source>
</evidence>
<dbReference type="PROSITE" id="PS50850">
    <property type="entry name" value="MFS"/>
    <property type="match status" value="1"/>
</dbReference>
<evidence type="ECO:0000256" key="4">
    <source>
        <dbReference type="ARBA" id="ARBA00022692"/>
    </source>
</evidence>
<evidence type="ECO:0000256" key="9">
    <source>
        <dbReference type="SAM" id="MobiDB-lite"/>
    </source>
</evidence>
<evidence type="ECO:0000256" key="1">
    <source>
        <dbReference type="ARBA" id="ARBA00004651"/>
    </source>
</evidence>
<evidence type="ECO:0000256" key="3">
    <source>
        <dbReference type="ARBA" id="ARBA00022475"/>
    </source>
</evidence>
<feature type="domain" description="Major facilitator superfamily (MFS) profile" evidence="11">
    <location>
        <begin position="87"/>
        <end position="516"/>
    </location>
</feature>